<comment type="caution">
    <text evidence="12">The sequence shown here is derived from an EMBL/GenBank/DDBJ whole genome shotgun (WGS) entry which is preliminary data.</text>
</comment>
<dbReference type="Proteomes" id="UP001608902">
    <property type="component" value="Unassembled WGS sequence"/>
</dbReference>
<dbReference type="InterPro" id="IPR039859">
    <property type="entry name" value="PFA4/ZDH16/20/ERF2-like"/>
</dbReference>
<keyword evidence="4 10" id="KW-1133">Transmembrane helix</keyword>
<dbReference type="AlphaFoldDB" id="A0ABD6EXB0"/>
<evidence type="ECO:0000313" key="12">
    <source>
        <dbReference type="EMBL" id="MFH4981317.1"/>
    </source>
</evidence>
<proteinExistence type="inferred from homology"/>
<keyword evidence="2 10" id="KW-0808">Transferase</keyword>
<dbReference type="EC" id="2.3.1.225" evidence="10"/>
<evidence type="ECO:0000256" key="9">
    <source>
        <dbReference type="ARBA" id="ARBA00048048"/>
    </source>
</evidence>
<evidence type="ECO:0000256" key="5">
    <source>
        <dbReference type="ARBA" id="ARBA00023136"/>
    </source>
</evidence>
<feature type="transmembrane region" description="Helical" evidence="10">
    <location>
        <begin position="111"/>
        <end position="136"/>
    </location>
</feature>
<evidence type="ECO:0000256" key="1">
    <source>
        <dbReference type="ARBA" id="ARBA00004127"/>
    </source>
</evidence>
<keyword evidence="5 10" id="KW-0472">Membrane</keyword>
<protein>
    <recommendedName>
        <fullName evidence="10">Palmitoyltransferase</fullName>
        <ecNumber evidence="10">2.3.1.225</ecNumber>
    </recommendedName>
</protein>
<comment type="similarity">
    <text evidence="10">Belongs to the DHHC palmitoyltransferase family.</text>
</comment>
<accession>A0ABD6EXB0</accession>
<feature type="domain" description="Palmitoyltransferase DHHC" evidence="11">
    <location>
        <begin position="21"/>
        <end position="146"/>
    </location>
</feature>
<dbReference type="GO" id="GO:0012505">
    <property type="term" value="C:endomembrane system"/>
    <property type="evidence" value="ECO:0007669"/>
    <property type="project" value="UniProtKB-SubCell"/>
</dbReference>
<evidence type="ECO:0000256" key="3">
    <source>
        <dbReference type="ARBA" id="ARBA00022692"/>
    </source>
</evidence>
<name>A0ABD6EXB0_9BILA</name>
<evidence type="ECO:0000256" key="8">
    <source>
        <dbReference type="ARBA" id="ARBA00023315"/>
    </source>
</evidence>
<dbReference type="PANTHER" id="PTHR22883">
    <property type="entry name" value="ZINC FINGER DHHC DOMAIN CONTAINING PROTEIN"/>
    <property type="match status" value="1"/>
</dbReference>
<comment type="catalytic activity">
    <reaction evidence="9 10">
        <text>L-cysteinyl-[protein] + hexadecanoyl-CoA = S-hexadecanoyl-L-cysteinyl-[protein] + CoA</text>
        <dbReference type="Rhea" id="RHEA:36683"/>
        <dbReference type="Rhea" id="RHEA-COMP:10131"/>
        <dbReference type="Rhea" id="RHEA-COMP:11032"/>
        <dbReference type="ChEBI" id="CHEBI:29950"/>
        <dbReference type="ChEBI" id="CHEBI:57287"/>
        <dbReference type="ChEBI" id="CHEBI:57379"/>
        <dbReference type="ChEBI" id="CHEBI:74151"/>
        <dbReference type="EC" id="2.3.1.225"/>
    </reaction>
</comment>
<keyword evidence="7" id="KW-0449">Lipoprotein</keyword>
<dbReference type="PROSITE" id="PS50216">
    <property type="entry name" value="DHHC"/>
    <property type="match status" value="1"/>
</dbReference>
<sequence length="176" mass="20592">MVVFKERLEMIREIWEQDSSKPLAFCSTCLIKRPIRSKHCAICDRCIRGFDHHCPWIANCVGESNHLFFVIYIFTVAFSTLLVMMATVYYWRDSCGGLSYRNIAFCNPWVTYVFILCSFFFISTGSILVLQIYQILYGMTTNERLNAHRYTHFHEDGNLSKSNIRSPFSDRCPSFC</sequence>
<keyword evidence="3 10" id="KW-0812">Transmembrane</keyword>
<dbReference type="GO" id="GO:0019706">
    <property type="term" value="F:protein-cysteine S-palmitoyltransferase activity"/>
    <property type="evidence" value="ECO:0007669"/>
    <property type="project" value="UniProtKB-EC"/>
</dbReference>
<gene>
    <name evidence="12" type="ORF">AB6A40_008026</name>
</gene>
<reference evidence="12 13" key="1">
    <citation type="submission" date="2024-08" db="EMBL/GenBank/DDBJ databases">
        <title>Gnathostoma spinigerum genome.</title>
        <authorList>
            <person name="Gonzalez-Bertolin B."/>
            <person name="Monzon S."/>
            <person name="Zaballos A."/>
            <person name="Jimenez P."/>
            <person name="Dekumyoy P."/>
            <person name="Varona S."/>
            <person name="Cuesta I."/>
            <person name="Sumanam S."/>
            <person name="Adisakwattana P."/>
            <person name="Gasser R.B."/>
            <person name="Hernandez-Gonzalez A."/>
            <person name="Young N.D."/>
            <person name="Perteguer M.J."/>
        </authorList>
    </citation>
    <scope>NUCLEOTIDE SEQUENCE [LARGE SCALE GENOMIC DNA]</scope>
    <source>
        <strain evidence="12">AL3</strain>
        <tissue evidence="12">Liver</tissue>
    </source>
</reference>
<evidence type="ECO:0000256" key="4">
    <source>
        <dbReference type="ARBA" id="ARBA00022989"/>
    </source>
</evidence>
<evidence type="ECO:0000256" key="6">
    <source>
        <dbReference type="ARBA" id="ARBA00023139"/>
    </source>
</evidence>
<evidence type="ECO:0000256" key="7">
    <source>
        <dbReference type="ARBA" id="ARBA00023288"/>
    </source>
</evidence>
<feature type="transmembrane region" description="Helical" evidence="10">
    <location>
        <begin position="67"/>
        <end position="91"/>
    </location>
</feature>
<evidence type="ECO:0000256" key="10">
    <source>
        <dbReference type="RuleBase" id="RU079119"/>
    </source>
</evidence>
<evidence type="ECO:0000256" key="2">
    <source>
        <dbReference type="ARBA" id="ARBA00022679"/>
    </source>
</evidence>
<dbReference type="Pfam" id="PF01529">
    <property type="entry name" value="DHHC"/>
    <property type="match status" value="1"/>
</dbReference>
<evidence type="ECO:0000313" key="13">
    <source>
        <dbReference type="Proteomes" id="UP001608902"/>
    </source>
</evidence>
<keyword evidence="13" id="KW-1185">Reference proteome</keyword>
<dbReference type="EMBL" id="JBGFUD010006982">
    <property type="protein sequence ID" value="MFH4981317.1"/>
    <property type="molecule type" value="Genomic_DNA"/>
</dbReference>
<comment type="subcellular location">
    <subcellularLocation>
        <location evidence="1">Endomembrane system</location>
        <topology evidence="1">Multi-pass membrane protein</topology>
    </subcellularLocation>
</comment>
<dbReference type="InterPro" id="IPR001594">
    <property type="entry name" value="Palmitoyltrfase_DHHC"/>
</dbReference>
<comment type="domain">
    <text evidence="10">The DHHC domain is required for palmitoyltransferase activity.</text>
</comment>
<organism evidence="12 13">
    <name type="scientific">Gnathostoma spinigerum</name>
    <dbReference type="NCBI Taxonomy" id="75299"/>
    <lineage>
        <taxon>Eukaryota</taxon>
        <taxon>Metazoa</taxon>
        <taxon>Ecdysozoa</taxon>
        <taxon>Nematoda</taxon>
        <taxon>Chromadorea</taxon>
        <taxon>Rhabditida</taxon>
        <taxon>Spirurina</taxon>
        <taxon>Gnathostomatomorpha</taxon>
        <taxon>Gnathostomatoidea</taxon>
        <taxon>Gnathostomatidae</taxon>
        <taxon>Gnathostoma</taxon>
    </lineage>
</organism>
<keyword evidence="6" id="KW-0564">Palmitate</keyword>
<keyword evidence="8 10" id="KW-0012">Acyltransferase</keyword>
<dbReference type="PANTHER" id="PTHR22883:SF43">
    <property type="entry name" value="PALMITOYLTRANSFERASE APP"/>
    <property type="match status" value="1"/>
</dbReference>
<evidence type="ECO:0000259" key="11">
    <source>
        <dbReference type="Pfam" id="PF01529"/>
    </source>
</evidence>